<dbReference type="GO" id="GO:0004519">
    <property type="term" value="F:endonuclease activity"/>
    <property type="evidence" value="ECO:0007669"/>
    <property type="project" value="UniProtKB-KW"/>
</dbReference>
<dbReference type="InterPro" id="IPR003615">
    <property type="entry name" value="HNH_nuc"/>
</dbReference>
<proteinExistence type="predicted"/>
<dbReference type="EMBL" id="JACGWX010000001">
    <property type="protein sequence ID" value="MBA8846861.1"/>
    <property type="molecule type" value="Genomic_DNA"/>
</dbReference>
<sequence length="298" mass="33706">MLSSEEQARLRLEIFAELELFIDARGGFASRDELTAFTLRGGLRIPLIDRNKGIRNPAEFDATLAIVSAGDKGRYNVYDDAIDRSSGLLYYSWAQGPLNAGDNRKLHVAFEQQVPIILFEKPLPNLYVPVFPVRVIDVLPERRQFVIDIDESGVRATTATTLDKRYVERLVKQRVHQPVFRARVLSAYNKRCAVCTLKYAELLDAAHIIADTDERGLPVVTNGMAMCKIHHAAYDQNFLGVSPDYVVHINERLLADRDGPMLQYGLQAMNGKPLELPARRDDRPDRDFLAERFATFTS</sequence>
<protein>
    <submittedName>
        <fullName evidence="2">Putative restriction endonuclease</fullName>
    </submittedName>
</protein>
<keyword evidence="2" id="KW-0540">Nuclease</keyword>
<keyword evidence="2" id="KW-0378">Hydrolase</keyword>
<name>A0A839E3C6_9MICO</name>
<dbReference type="Proteomes" id="UP000585905">
    <property type="component" value="Unassembled WGS sequence"/>
</dbReference>
<gene>
    <name evidence="2" type="ORF">FHX53_000425</name>
</gene>
<dbReference type="RefSeq" id="WP_182489705.1">
    <property type="nucleotide sequence ID" value="NZ_BAAAOV010000021.1"/>
</dbReference>
<evidence type="ECO:0000313" key="2">
    <source>
        <dbReference type="EMBL" id="MBA8846861.1"/>
    </source>
</evidence>
<feature type="domain" description="HNH nuclease" evidence="1">
    <location>
        <begin position="192"/>
        <end position="240"/>
    </location>
</feature>
<keyword evidence="2" id="KW-0255">Endonuclease</keyword>
<dbReference type="Pfam" id="PF13391">
    <property type="entry name" value="HNH_2"/>
    <property type="match status" value="1"/>
</dbReference>
<dbReference type="AlphaFoldDB" id="A0A839E3C6"/>
<keyword evidence="3" id="KW-1185">Reference proteome</keyword>
<evidence type="ECO:0000313" key="3">
    <source>
        <dbReference type="Proteomes" id="UP000585905"/>
    </source>
</evidence>
<reference evidence="2 3" key="1">
    <citation type="submission" date="2020-07" db="EMBL/GenBank/DDBJ databases">
        <title>Sequencing the genomes of 1000 actinobacteria strains.</title>
        <authorList>
            <person name="Klenk H.-P."/>
        </authorList>
    </citation>
    <scope>NUCLEOTIDE SEQUENCE [LARGE SCALE GENOMIC DNA]</scope>
    <source>
        <strain evidence="2 3">DSM 19663</strain>
    </source>
</reference>
<evidence type="ECO:0000259" key="1">
    <source>
        <dbReference type="Pfam" id="PF13391"/>
    </source>
</evidence>
<accession>A0A839E3C6</accession>
<organism evidence="2 3">
    <name type="scientific">Microcella alkalica</name>
    <dbReference type="NCBI Taxonomy" id="355930"/>
    <lineage>
        <taxon>Bacteria</taxon>
        <taxon>Bacillati</taxon>
        <taxon>Actinomycetota</taxon>
        <taxon>Actinomycetes</taxon>
        <taxon>Micrococcales</taxon>
        <taxon>Microbacteriaceae</taxon>
        <taxon>Microcella</taxon>
    </lineage>
</organism>
<comment type="caution">
    <text evidence="2">The sequence shown here is derived from an EMBL/GenBank/DDBJ whole genome shotgun (WGS) entry which is preliminary data.</text>
</comment>